<reference evidence="1 2" key="1">
    <citation type="submission" date="2011-09" db="EMBL/GenBank/DDBJ databases">
        <authorList>
            <person name="Weinstock G."/>
            <person name="Sodergren E."/>
            <person name="Clifton S."/>
            <person name="Fulton L."/>
            <person name="Fulton B."/>
            <person name="Courtney L."/>
            <person name="Fronick C."/>
            <person name="Harrison M."/>
            <person name="Strong C."/>
            <person name="Farmer C."/>
            <person name="Delahaunty K."/>
            <person name="Markovic C."/>
            <person name="Hall O."/>
            <person name="Minx P."/>
            <person name="Tomlinson C."/>
            <person name="Mitreva M."/>
            <person name="Hou S."/>
            <person name="Chen J."/>
            <person name="Wollam A."/>
            <person name="Pepin K.H."/>
            <person name="Johnson M."/>
            <person name="Bhonagiri V."/>
            <person name="Zhang X."/>
            <person name="Suruliraj S."/>
            <person name="Warren W."/>
            <person name="Chinwalla A."/>
            <person name="Mardis E.R."/>
            <person name="Wilson R.K."/>
        </authorList>
    </citation>
    <scope>NUCLEOTIDE SEQUENCE [LARGE SCALE GENOMIC DNA]</scope>
    <source>
        <strain evidence="1 2">F0435</strain>
    </source>
</reference>
<dbReference type="EMBL" id="AGRJ01000226">
    <property type="protein sequence ID" value="EHO49278.1"/>
    <property type="molecule type" value="Genomic_DNA"/>
</dbReference>
<evidence type="ECO:0000313" key="2">
    <source>
        <dbReference type="Proteomes" id="UP000005025"/>
    </source>
</evidence>
<dbReference type="AlphaFoldDB" id="H1LJ32"/>
<dbReference type="HOGENOM" id="CLU_3253234_0_0_9"/>
<name>H1LJ32_9LACO</name>
<proteinExistence type="predicted"/>
<gene>
    <name evidence="1" type="ORF">HMPREF9104_02624</name>
</gene>
<protein>
    <submittedName>
        <fullName evidence="1">Uncharacterized protein</fullName>
    </submittedName>
</protein>
<dbReference type="PATRIC" id="fig|797516.3.peg.2358"/>
<evidence type="ECO:0000313" key="1">
    <source>
        <dbReference type="EMBL" id="EHO49278.1"/>
    </source>
</evidence>
<dbReference type="STRING" id="797516.HMPREF9104_02624"/>
<organism evidence="1 2">
    <name type="scientific">Lentilactobacillus kisonensis F0435</name>
    <dbReference type="NCBI Taxonomy" id="797516"/>
    <lineage>
        <taxon>Bacteria</taxon>
        <taxon>Bacillati</taxon>
        <taxon>Bacillota</taxon>
        <taxon>Bacilli</taxon>
        <taxon>Lactobacillales</taxon>
        <taxon>Lactobacillaceae</taxon>
        <taxon>Lentilactobacillus</taxon>
    </lineage>
</organism>
<sequence>MDVTLLTTTFVAPSASEIDKMANGVINGGIRLSIHKNFLIQI</sequence>
<dbReference type="Proteomes" id="UP000005025">
    <property type="component" value="Unassembled WGS sequence"/>
</dbReference>
<accession>H1LJ32</accession>
<comment type="caution">
    <text evidence="1">The sequence shown here is derived from an EMBL/GenBank/DDBJ whole genome shotgun (WGS) entry which is preliminary data.</text>
</comment>